<feature type="chain" id="PRO_5017067910" description="Protein BatD" evidence="2">
    <location>
        <begin position="31"/>
        <end position="417"/>
    </location>
</feature>
<keyword evidence="1" id="KW-0812">Transmembrane</keyword>
<gene>
    <name evidence="3" type="ORF">DYI37_06510</name>
</gene>
<accession>A0A371X8A9</accession>
<keyword evidence="1" id="KW-0472">Membrane</keyword>
<feature type="signal peptide" evidence="2">
    <location>
        <begin position="1"/>
        <end position="30"/>
    </location>
</feature>
<reference evidence="3 4" key="1">
    <citation type="submission" date="2018-08" db="EMBL/GenBank/DDBJ databases">
        <title>Fulvimarina sp. 85, whole genome shotgun sequence.</title>
        <authorList>
            <person name="Tuo L."/>
        </authorList>
    </citation>
    <scope>NUCLEOTIDE SEQUENCE [LARGE SCALE GENOMIC DNA]</scope>
    <source>
        <strain evidence="3 4">85</strain>
    </source>
</reference>
<dbReference type="Proteomes" id="UP000264310">
    <property type="component" value="Unassembled WGS sequence"/>
</dbReference>
<evidence type="ECO:0000256" key="2">
    <source>
        <dbReference type="SAM" id="SignalP"/>
    </source>
</evidence>
<comment type="caution">
    <text evidence="3">The sequence shown here is derived from an EMBL/GenBank/DDBJ whole genome shotgun (WGS) entry which is preliminary data.</text>
</comment>
<name>A0A371X8A9_9HYPH</name>
<dbReference type="RefSeq" id="WP_116682358.1">
    <property type="nucleotide sequence ID" value="NZ_QURL01000002.1"/>
</dbReference>
<dbReference type="InterPro" id="IPR025738">
    <property type="entry name" value="BatD"/>
</dbReference>
<dbReference type="PANTHER" id="PTHR40940:SF1">
    <property type="entry name" value="PROTEIN BATD"/>
    <property type="match status" value="1"/>
</dbReference>
<proteinExistence type="predicted"/>
<evidence type="ECO:0000313" key="4">
    <source>
        <dbReference type="Proteomes" id="UP000264310"/>
    </source>
</evidence>
<dbReference type="EMBL" id="QURL01000002">
    <property type="protein sequence ID" value="RFC65462.1"/>
    <property type="molecule type" value="Genomic_DNA"/>
</dbReference>
<sequence length="417" mass="45965">MVTAPLARALAALVLLAGFLFHQGAAPANAAPQVEDGATRLVVEIEAGSPTPYVGEMILVTITGYYDVTVALEKFQGIELPNFTWLQLGRDVWSKARVDGREFTTVTRRLAIYGEKAGLQHIGPFTHHLTLTEGKSTRFLHDVVSNTVDIVIEPKPRTNGDWWFPASSAVLTDEWDMDPSKMANGATATRTITITAAGQPGEALPNPPYMSAPWLISFIAPEERSTEITPDGPIGKVTWRWRLRPSDSEPGRIRAFHIPWFDTVDRTMRDLTIDSQDVAFALVAETRRRESAKPDFTGLAVPLILGLIVPVVAILPGRRLLSMRSIRSRLSARLPSRDDIGLRLALWRGDARAYRRHAARLLADPAGPDHAERAERTGRALAELDHALYAKGADGAAVNLRDIHRRMVSPELARRGH</sequence>
<feature type="transmembrane region" description="Helical" evidence="1">
    <location>
        <begin position="296"/>
        <end position="317"/>
    </location>
</feature>
<keyword evidence="1" id="KW-1133">Transmembrane helix</keyword>
<evidence type="ECO:0008006" key="5">
    <source>
        <dbReference type="Google" id="ProtNLM"/>
    </source>
</evidence>
<dbReference type="PANTHER" id="PTHR40940">
    <property type="entry name" value="PROTEIN BATD-RELATED"/>
    <property type="match status" value="1"/>
</dbReference>
<protein>
    <recommendedName>
        <fullName evidence="5">Protein BatD</fullName>
    </recommendedName>
</protein>
<keyword evidence="2" id="KW-0732">Signal</keyword>
<evidence type="ECO:0000256" key="1">
    <source>
        <dbReference type="SAM" id="Phobius"/>
    </source>
</evidence>
<keyword evidence="4" id="KW-1185">Reference proteome</keyword>
<organism evidence="3 4">
    <name type="scientific">Fulvimarina endophytica</name>
    <dbReference type="NCBI Taxonomy" id="2293836"/>
    <lineage>
        <taxon>Bacteria</taxon>
        <taxon>Pseudomonadati</taxon>
        <taxon>Pseudomonadota</taxon>
        <taxon>Alphaproteobacteria</taxon>
        <taxon>Hyphomicrobiales</taxon>
        <taxon>Aurantimonadaceae</taxon>
        <taxon>Fulvimarina</taxon>
    </lineage>
</organism>
<evidence type="ECO:0000313" key="3">
    <source>
        <dbReference type="EMBL" id="RFC65462.1"/>
    </source>
</evidence>
<dbReference type="OrthoDB" id="7688940at2"/>
<dbReference type="AlphaFoldDB" id="A0A371X8A9"/>